<organism evidence="1 2">
    <name type="scientific">Siccibacter turicensis</name>
    <dbReference type="NCBI Taxonomy" id="357233"/>
    <lineage>
        <taxon>Bacteria</taxon>
        <taxon>Pseudomonadati</taxon>
        <taxon>Pseudomonadota</taxon>
        <taxon>Gammaproteobacteria</taxon>
        <taxon>Enterobacterales</taxon>
        <taxon>Enterobacteriaceae</taxon>
        <taxon>Siccibacter</taxon>
    </lineage>
</organism>
<dbReference type="InterPro" id="IPR020359">
    <property type="entry name" value="Biofilm_regulator_BssR"/>
</dbReference>
<protein>
    <submittedName>
        <fullName evidence="1">Transcriptional regulator</fullName>
    </submittedName>
</protein>
<evidence type="ECO:0000313" key="2">
    <source>
        <dbReference type="Proteomes" id="UP000240212"/>
    </source>
</evidence>
<name>A0A2P8VQC3_9ENTR</name>
<keyword evidence="2" id="KW-1185">Reference proteome</keyword>
<comment type="caution">
    <text evidence="1">The sequence shown here is derived from an EMBL/GenBank/DDBJ whole genome shotgun (WGS) entry which is preliminary data.</text>
</comment>
<reference evidence="1 2" key="1">
    <citation type="submission" date="2018-03" db="EMBL/GenBank/DDBJ databases">
        <title>Draft genome sequence of the first documented clinical Siccibacter turicensis isolate in Austria.</title>
        <authorList>
            <person name="Lepuschitz S."/>
            <person name="Pekard-Amenitsch S."/>
            <person name="Haunold R."/>
            <person name="Schill S."/>
            <person name="Mach R."/>
            <person name="Allerberger F."/>
            <person name="Ruppitsch W."/>
            <person name="Forsythe S.J."/>
        </authorList>
    </citation>
    <scope>NUCLEOTIDE SEQUENCE [LARGE SCALE GENOMIC DNA]</scope>
    <source>
        <strain evidence="1 2">6100069499-17</strain>
    </source>
</reference>
<gene>
    <name evidence="1" type="primary">bssR</name>
    <name evidence="1" type="synonym">yliH</name>
    <name evidence="1" type="ORF">C7G83_02370</name>
</gene>
<accession>A0A2P8VQC3</accession>
<evidence type="ECO:0000313" key="1">
    <source>
        <dbReference type="EMBL" id="PSN09610.1"/>
    </source>
</evidence>
<dbReference type="Proteomes" id="UP000240212">
    <property type="component" value="Unassembled WGS sequence"/>
</dbReference>
<dbReference type="EMBL" id="PYEP01000001">
    <property type="protein sequence ID" value="PSN09610.1"/>
    <property type="molecule type" value="Genomic_DNA"/>
</dbReference>
<dbReference type="AlphaFoldDB" id="A0A2P8VQC3"/>
<dbReference type="Pfam" id="PF10799">
    <property type="entry name" value="YliH"/>
    <property type="match status" value="1"/>
</dbReference>
<dbReference type="STRING" id="1388748.GCA_000463155_01468"/>
<proteinExistence type="predicted"/>
<dbReference type="OrthoDB" id="6630475at2"/>
<sequence length="127" mass="14160">MNGNMSVVQWLLRAEDADRALNAYLQLRQAKGYMSTRDNDALRRQLSDLYQDSRRIRPADKASLKACQGMALMDAIEAFSSAAVCLMTGRHDTPAWIAVDAIKLERAVNTIHPALGLLAELRDPHHT</sequence>
<dbReference type="RefSeq" id="WP_106876073.1">
    <property type="nucleotide sequence ID" value="NZ_PYEP01000001.1"/>
</dbReference>